<dbReference type="Gene3D" id="3.30.200.20">
    <property type="entry name" value="Phosphorylase Kinase, domain 1"/>
    <property type="match status" value="1"/>
</dbReference>
<reference evidence="2" key="1">
    <citation type="submission" date="2020-05" db="UniProtKB">
        <authorList>
            <consortium name="EnsemblMetazoa"/>
        </authorList>
    </citation>
    <scope>IDENTIFICATION</scope>
    <source>
        <strain evidence="2">FUMOZ</strain>
    </source>
</reference>
<dbReference type="VEuPathDB" id="VectorBase:AFUN007387"/>
<accession>A0A182RMB5</accession>
<dbReference type="SUPFAM" id="SSF56112">
    <property type="entry name" value="Protein kinase-like (PK-like)"/>
    <property type="match status" value="1"/>
</dbReference>
<protein>
    <submittedName>
        <fullName evidence="2">Protein kinase domain-containing protein</fullName>
    </submittedName>
</protein>
<dbReference type="InterPro" id="IPR001245">
    <property type="entry name" value="Ser-Thr/Tyr_kinase_cat_dom"/>
</dbReference>
<dbReference type="GO" id="GO:0005886">
    <property type="term" value="C:plasma membrane"/>
    <property type="evidence" value="ECO:0007669"/>
    <property type="project" value="TreeGrafter"/>
</dbReference>
<feature type="domain" description="Protein kinase" evidence="1">
    <location>
        <begin position="1"/>
        <end position="90"/>
    </location>
</feature>
<dbReference type="InterPro" id="IPR011009">
    <property type="entry name" value="Kinase-like_dom_sf"/>
</dbReference>
<dbReference type="GO" id="GO:0043235">
    <property type="term" value="C:receptor complex"/>
    <property type="evidence" value="ECO:0007669"/>
    <property type="project" value="TreeGrafter"/>
</dbReference>
<dbReference type="VEuPathDB" id="VectorBase:AFUN2_008114"/>
<dbReference type="PANTHER" id="PTHR24416">
    <property type="entry name" value="TYROSINE-PROTEIN KINASE RECEPTOR"/>
    <property type="match status" value="1"/>
</dbReference>
<name>A0A182RMB5_ANOFN</name>
<evidence type="ECO:0000259" key="1">
    <source>
        <dbReference type="PROSITE" id="PS50011"/>
    </source>
</evidence>
<dbReference type="PROSITE" id="PS50011">
    <property type="entry name" value="PROTEIN_KINASE_DOM"/>
    <property type="match status" value="1"/>
</dbReference>
<dbReference type="PANTHER" id="PTHR24416:SF600">
    <property type="entry name" value="PDGF- AND VEGF-RECEPTOR RELATED, ISOFORM J"/>
    <property type="match status" value="1"/>
</dbReference>
<dbReference type="InterPro" id="IPR050122">
    <property type="entry name" value="RTK"/>
</dbReference>
<dbReference type="AlphaFoldDB" id="A0A182RMB5"/>
<evidence type="ECO:0000313" key="2">
    <source>
        <dbReference type="EnsemblMetazoa" id="AFUN007387-PA"/>
    </source>
</evidence>
<dbReference type="Pfam" id="PF07714">
    <property type="entry name" value="PK_Tyr_Ser-Thr"/>
    <property type="match status" value="1"/>
</dbReference>
<dbReference type="STRING" id="62324.A0A182RMB5"/>
<dbReference type="GO" id="GO:0005524">
    <property type="term" value="F:ATP binding"/>
    <property type="evidence" value="ECO:0007669"/>
    <property type="project" value="InterPro"/>
</dbReference>
<dbReference type="GO" id="GO:0007169">
    <property type="term" value="P:cell surface receptor protein tyrosine kinase signaling pathway"/>
    <property type="evidence" value="ECO:0007669"/>
    <property type="project" value="TreeGrafter"/>
</dbReference>
<organism evidence="2">
    <name type="scientific">Anopheles funestus</name>
    <name type="common">African malaria mosquito</name>
    <dbReference type="NCBI Taxonomy" id="62324"/>
    <lineage>
        <taxon>Eukaryota</taxon>
        <taxon>Metazoa</taxon>
        <taxon>Ecdysozoa</taxon>
        <taxon>Arthropoda</taxon>
        <taxon>Hexapoda</taxon>
        <taxon>Insecta</taxon>
        <taxon>Pterygota</taxon>
        <taxon>Neoptera</taxon>
        <taxon>Endopterygota</taxon>
        <taxon>Diptera</taxon>
        <taxon>Nematocera</taxon>
        <taxon>Culicoidea</taxon>
        <taxon>Culicidae</taxon>
        <taxon>Anophelinae</taxon>
        <taxon>Anopheles</taxon>
    </lineage>
</organism>
<dbReference type="EnsemblMetazoa" id="AFUN007387-RA">
    <property type="protein sequence ID" value="AFUN007387-PA"/>
    <property type="gene ID" value="AFUN007387"/>
</dbReference>
<sequence>MEIQVMVKETVVRYDQQALLMELKTYVHVGHHVNIVNLLGIVRENMNQGELFVITEYCRFGNLKDFLLENRYAFLDDSSDEQLVYDSGYR</sequence>
<dbReference type="InterPro" id="IPR000719">
    <property type="entry name" value="Prot_kinase_dom"/>
</dbReference>
<proteinExistence type="predicted"/>
<dbReference type="GO" id="GO:0004714">
    <property type="term" value="F:transmembrane receptor protein tyrosine kinase activity"/>
    <property type="evidence" value="ECO:0007669"/>
    <property type="project" value="TreeGrafter"/>
</dbReference>